<dbReference type="Gene3D" id="3.40.50.150">
    <property type="entry name" value="Vaccinia Virus protein VP39"/>
    <property type="match status" value="1"/>
</dbReference>
<keyword evidence="1 3" id="KW-0808">Transferase</keyword>
<dbReference type="EC" id="2.1.-.-" evidence="3"/>
<proteinExistence type="predicted"/>
<reference evidence="3" key="1">
    <citation type="submission" date="2023-12" db="EMBL/GenBank/DDBJ databases">
        <title>Fervidustalea candida gen. nov., sp. nov., a novel member of the family Paenibacillaceae isolated from a geothermal area.</title>
        <authorList>
            <person name="Li W.-J."/>
            <person name="Jiao J.-Y."/>
            <person name="Chen Y."/>
        </authorList>
    </citation>
    <scope>NUCLEOTIDE SEQUENCE</scope>
    <source>
        <strain evidence="3">SYSU GA230002</strain>
    </source>
</reference>
<dbReference type="Pfam" id="PF13649">
    <property type="entry name" value="Methyltransf_25"/>
    <property type="match status" value="1"/>
</dbReference>
<dbReference type="PANTHER" id="PTHR43861">
    <property type="entry name" value="TRANS-ACONITATE 2-METHYLTRANSFERASE-RELATED"/>
    <property type="match status" value="1"/>
</dbReference>
<keyword evidence="3" id="KW-0489">Methyltransferase</keyword>
<evidence type="ECO:0000313" key="4">
    <source>
        <dbReference type="Proteomes" id="UP001310386"/>
    </source>
</evidence>
<accession>A0ABU5ZI25</accession>
<dbReference type="GO" id="GO:0008168">
    <property type="term" value="F:methyltransferase activity"/>
    <property type="evidence" value="ECO:0007669"/>
    <property type="project" value="UniProtKB-KW"/>
</dbReference>
<organism evidence="3 4">
    <name type="scientific">Ferviditalea candida</name>
    <dbReference type="NCBI Taxonomy" id="3108399"/>
    <lineage>
        <taxon>Bacteria</taxon>
        <taxon>Bacillati</taxon>
        <taxon>Bacillota</taxon>
        <taxon>Bacilli</taxon>
        <taxon>Bacillales</taxon>
        <taxon>Paenibacillaceae</taxon>
        <taxon>Ferviditalea</taxon>
    </lineage>
</organism>
<dbReference type="SUPFAM" id="SSF53335">
    <property type="entry name" value="S-adenosyl-L-methionine-dependent methyltransferases"/>
    <property type="match status" value="1"/>
</dbReference>
<dbReference type="Proteomes" id="UP001310386">
    <property type="component" value="Unassembled WGS sequence"/>
</dbReference>
<dbReference type="InterPro" id="IPR041698">
    <property type="entry name" value="Methyltransf_25"/>
</dbReference>
<comment type="caution">
    <text evidence="3">The sequence shown here is derived from an EMBL/GenBank/DDBJ whole genome shotgun (WGS) entry which is preliminary data.</text>
</comment>
<gene>
    <name evidence="3" type="ORF">VF724_03600</name>
</gene>
<evidence type="ECO:0000313" key="3">
    <source>
        <dbReference type="EMBL" id="MEB3100740.1"/>
    </source>
</evidence>
<dbReference type="InterPro" id="IPR029063">
    <property type="entry name" value="SAM-dependent_MTases_sf"/>
</dbReference>
<sequence length="242" mass="27958">MEGMPYPAWLHFAETCWGMHGKPGSVAELGCGTGLIAIPLAQTGLHVFGIDLSDEMLSVASSKLEELRRRQPDALPGSVSWLQQDMRSWELPHPVDSVISFCDSLNYLLEEEEIERTFRQTWNALEDGGTFMFDVHTRHQLRTYAEEQPYFLDEEDIAYIWTCEWDEARCEIEHDLTLFIRERQSEAGFRRVREVHRQRAYDTDWLKAALFKAGFSSVDAYADFKLQPLTPVTQRAFFVAVK</sequence>
<keyword evidence="4" id="KW-1185">Reference proteome</keyword>
<dbReference type="CDD" id="cd02440">
    <property type="entry name" value="AdoMet_MTases"/>
    <property type="match status" value="1"/>
</dbReference>
<evidence type="ECO:0000256" key="1">
    <source>
        <dbReference type="ARBA" id="ARBA00022679"/>
    </source>
</evidence>
<feature type="domain" description="Methyltransferase" evidence="2">
    <location>
        <begin position="26"/>
        <end position="129"/>
    </location>
</feature>
<dbReference type="EMBL" id="JAYJLD010000003">
    <property type="protein sequence ID" value="MEB3100740.1"/>
    <property type="molecule type" value="Genomic_DNA"/>
</dbReference>
<protein>
    <submittedName>
        <fullName evidence="3">Class I SAM-dependent methyltransferase</fullName>
        <ecNumber evidence="3">2.1.-.-</ecNumber>
    </submittedName>
</protein>
<name>A0ABU5ZI25_9BACL</name>
<evidence type="ECO:0000259" key="2">
    <source>
        <dbReference type="Pfam" id="PF13649"/>
    </source>
</evidence>
<dbReference type="RefSeq" id="WP_371752872.1">
    <property type="nucleotide sequence ID" value="NZ_JAYJLD010000003.1"/>
</dbReference>
<dbReference type="GO" id="GO:0032259">
    <property type="term" value="P:methylation"/>
    <property type="evidence" value="ECO:0007669"/>
    <property type="project" value="UniProtKB-KW"/>
</dbReference>
<dbReference type="Gene3D" id="2.20.25.110">
    <property type="entry name" value="S-adenosyl-L-methionine-dependent methyltransferases"/>
    <property type="match status" value="1"/>
</dbReference>